<accession>A0A382J3I4</accession>
<evidence type="ECO:0000259" key="1">
    <source>
        <dbReference type="SMART" id="SM00507"/>
    </source>
</evidence>
<dbReference type="PANTHER" id="PTHR33877">
    <property type="entry name" value="SLL1193 PROTEIN"/>
    <property type="match status" value="1"/>
</dbReference>
<dbReference type="CDD" id="cd00085">
    <property type="entry name" value="HNHc"/>
    <property type="match status" value="1"/>
</dbReference>
<dbReference type="PANTHER" id="PTHR33877:SF2">
    <property type="entry name" value="OS07G0170200 PROTEIN"/>
    <property type="match status" value="1"/>
</dbReference>
<dbReference type="AlphaFoldDB" id="A0A382J3I4"/>
<dbReference type="InterPro" id="IPR003615">
    <property type="entry name" value="HNH_nuc"/>
</dbReference>
<reference evidence="2" key="1">
    <citation type="submission" date="2018-05" db="EMBL/GenBank/DDBJ databases">
        <authorList>
            <person name="Lanie J.A."/>
            <person name="Ng W.-L."/>
            <person name="Kazmierczak K.M."/>
            <person name="Andrzejewski T.M."/>
            <person name="Davidsen T.M."/>
            <person name="Wayne K.J."/>
            <person name="Tettelin H."/>
            <person name="Glass J.I."/>
            <person name="Rusch D."/>
            <person name="Podicherti R."/>
            <person name="Tsui H.-C.T."/>
            <person name="Winkler M.E."/>
        </authorList>
    </citation>
    <scope>NUCLEOTIDE SEQUENCE</scope>
</reference>
<evidence type="ECO:0000313" key="2">
    <source>
        <dbReference type="EMBL" id="SVC05381.1"/>
    </source>
</evidence>
<dbReference type="EMBL" id="UINC01070885">
    <property type="protein sequence ID" value="SVC05381.1"/>
    <property type="molecule type" value="Genomic_DNA"/>
</dbReference>
<gene>
    <name evidence="2" type="ORF">METZ01_LOCUS258235</name>
</gene>
<proteinExistence type="predicted"/>
<dbReference type="InterPro" id="IPR029471">
    <property type="entry name" value="HNH_5"/>
</dbReference>
<name>A0A382J3I4_9ZZZZ</name>
<organism evidence="2">
    <name type="scientific">marine metagenome</name>
    <dbReference type="NCBI Taxonomy" id="408172"/>
    <lineage>
        <taxon>unclassified sequences</taxon>
        <taxon>metagenomes</taxon>
        <taxon>ecological metagenomes</taxon>
    </lineage>
</organism>
<dbReference type="SMART" id="SM00507">
    <property type="entry name" value="HNHc"/>
    <property type="match status" value="1"/>
</dbReference>
<dbReference type="Pfam" id="PF14279">
    <property type="entry name" value="HNH_5"/>
    <property type="match status" value="1"/>
</dbReference>
<dbReference type="InterPro" id="IPR052892">
    <property type="entry name" value="NA-targeting_endonuclease"/>
</dbReference>
<feature type="domain" description="HNH nuclease" evidence="1">
    <location>
        <begin position="96"/>
        <end position="149"/>
    </location>
</feature>
<sequence length="195" mass="22627">METAYQTLVLNRLWQAVNVVGVERAFSLLALEHAQVIYAEDGSFRLFDADAWFAFSTETPPSEGSRLIHTVSQAVRVPGVLLLRNYDRMLLREMKFNRQNLFERDGHRCQYCGNSFVAKDLNMDHVVPRDRGGKTSWENVVTSCIRCNSRKGNRDPKEAGMHLLREPVRPRQRPFVSFLYGRPIEDSWRHFIQAK</sequence>
<protein>
    <recommendedName>
        <fullName evidence="1">HNH nuclease domain-containing protein</fullName>
    </recommendedName>
</protein>
<dbReference type="Gene3D" id="1.10.30.50">
    <property type="match status" value="1"/>
</dbReference>